<reference evidence="2" key="2">
    <citation type="submission" date="2021-08" db="EMBL/GenBank/DDBJ databases">
        <authorList>
            <person name="Tani A."/>
            <person name="Ola A."/>
            <person name="Ogura Y."/>
            <person name="Katsura K."/>
            <person name="Hayashi T."/>
        </authorList>
    </citation>
    <scope>NUCLEOTIDE SEQUENCE</scope>
    <source>
        <strain evidence="2">DSM 23632</strain>
    </source>
</reference>
<keyword evidence="3" id="KW-1185">Reference proteome</keyword>
<protein>
    <submittedName>
        <fullName evidence="2">Uncharacterized protein</fullName>
    </submittedName>
</protein>
<gene>
    <name evidence="2" type="ORF">MPOCJGCO_1078</name>
</gene>
<evidence type="ECO:0000313" key="2">
    <source>
        <dbReference type="EMBL" id="GJE58992.1"/>
    </source>
</evidence>
<feature type="region of interest" description="Disordered" evidence="1">
    <location>
        <begin position="203"/>
        <end position="252"/>
    </location>
</feature>
<proteinExistence type="predicted"/>
<accession>A0ABQ4TWC5</accession>
<organism evidence="2 3">
    <name type="scientific">Methylobacterium trifolii</name>
    <dbReference type="NCBI Taxonomy" id="1003092"/>
    <lineage>
        <taxon>Bacteria</taxon>
        <taxon>Pseudomonadati</taxon>
        <taxon>Pseudomonadota</taxon>
        <taxon>Alphaproteobacteria</taxon>
        <taxon>Hyphomicrobiales</taxon>
        <taxon>Methylobacteriaceae</taxon>
        <taxon>Methylobacterium</taxon>
    </lineage>
</organism>
<sequence length="252" mass="27435">MGGACHDLGLQALGHEEGEEVFAAQRQVEQDHRLVDEVGQRHRRVVRDRMPLRHQHVRRQIDERGEVNVLGHVKVVGQRDLGLGAAQARDELFLVALDVTDLRGGEGRGEGVGEFGHQHRRERHHAAERERPPHLPAGFGGQGVEALGLFHDGFGLAQHLAPDGRQREPLRVVADEELHRELPLQVGDGRRDRGLRDVDALGGERNAAGLAGGDEILELAQGEPHPPPSASSQADSKAAARPVLVHRSPGTP</sequence>
<dbReference type="Proteomes" id="UP001055057">
    <property type="component" value="Unassembled WGS sequence"/>
</dbReference>
<evidence type="ECO:0000256" key="1">
    <source>
        <dbReference type="SAM" id="MobiDB-lite"/>
    </source>
</evidence>
<evidence type="ECO:0000313" key="3">
    <source>
        <dbReference type="Proteomes" id="UP001055057"/>
    </source>
</evidence>
<feature type="compositionally biased region" description="Low complexity" evidence="1">
    <location>
        <begin position="230"/>
        <end position="240"/>
    </location>
</feature>
<dbReference type="EMBL" id="BPRB01000060">
    <property type="protein sequence ID" value="GJE58992.1"/>
    <property type="molecule type" value="Genomic_DNA"/>
</dbReference>
<name>A0ABQ4TWC5_9HYPH</name>
<comment type="caution">
    <text evidence="2">The sequence shown here is derived from an EMBL/GenBank/DDBJ whole genome shotgun (WGS) entry which is preliminary data.</text>
</comment>
<reference evidence="2" key="1">
    <citation type="journal article" date="2021" name="Front. Microbiol.">
        <title>Comprehensive Comparative Genomics and Phenotyping of Methylobacterium Species.</title>
        <authorList>
            <person name="Alessa O."/>
            <person name="Ogura Y."/>
            <person name="Fujitani Y."/>
            <person name="Takami H."/>
            <person name="Hayashi T."/>
            <person name="Sahin N."/>
            <person name="Tani A."/>
        </authorList>
    </citation>
    <scope>NUCLEOTIDE SEQUENCE</scope>
    <source>
        <strain evidence="2">DSM 23632</strain>
    </source>
</reference>